<keyword evidence="2" id="KW-1185">Reference proteome</keyword>
<name>A0ABY6ULT0_BIOOC</name>
<dbReference type="Proteomes" id="UP000766486">
    <property type="component" value="Unassembled WGS sequence"/>
</dbReference>
<evidence type="ECO:0000313" key="2">
    <source>
        <dbReference type="Proteomes" id="UP000766486"/>
    </source>
</evidence>
<comment type="caution">
    <text evidence="1">The sequence shown here is derived from an EMBL/GenBank/DDBJ whole genome shotgun (WGS) entry which is preliminary data.</text>
</comment>
<organism evidence="1 2">
    <name type="scientific">Bionectria ochroleuca</name>
    <name type="common">Gliocladium roseum</name>
    <dbReference type="NCBI Taxonomy" id="29856"/>
    <lineage>
        <taxon>Eukaryota</taxon>
        <taxon>Fungi</taxon>
        <taxon>Dikarya</taxon>
        <taxon>Ascomycota</taxon>
        <taxon>Pezizomycotina</taxon>
        <taxon>Sordariomycetes</taxon>
        <taxon>Hypocreomycetidae</taxon>
        <taxon>Hypocreales</taxon>
        <taxon>Bionectriaceae</taxon>
        <taxon>Clonostachys</taxon>
    </lineage>
</organism>
<reference evidence="1 2" key="1">
    <citation type="submission" date="2019-06" db="EMBL/GenBank/DDBJ databases">
        <authorList>
            <person name="Broberg M."/>
        </authorList>
    </citation>
    <scope>NUCLEOTIDE SEQUENCE [LARGE SCALE GENOMIC DNA]</scope>
</reference>
<sequence length="93" mass="10795">MPASTKESRRVMGSPHGRLSLDKSIDLKGDQEKVECAELENGAPERDAWLDRFELLRDKTPEELKAIDKKLLQKLDWKFLPFVSFMLIMKNAY</sequence>
<evidence type="ECO:0000313" key="1">
    <source>
        <dbReference type="EMBL" id="VUC31202.1"/>
    </source>
</evidence>
<dbReference type="EMBL" id="CABFNS010000830">
    <property type="protein sequence ID" value="VUC31202.1"/>
    <property type="molecule type" value="Genomic_DNA"/>
</dbReference>
<gene>
    <name evidence="1" type="ORF">CLO192961_LOCUS300511</name>
</gene>
<proteinExistence type="predicted"/>
<protein>
    <submittedName>
        <fullName evidence="1">Uncharacterized protein</fullName>
    </submittedName>
</protein>
<accession>A0ABY6ULT0</accession>